<evidence type="ECO:0000256" key="2">
    <source>
        <dbReference type="SAM" id="MobiDB-lite"/>
    </source>
</evidence>
<dbReference type="SUPFAM" id="SSF51905">
    <property type="entry name" value="FAD/NAD(P)-binding domain"/>
    <property type="match status" value="1"/>
</dbReference>
<feature type="compositionally biased region" description="Polar residues" evidence="2">
    <location>
        <begin position="40"/>
        <end position="50"/>
    </location>
</feature>
<comment type="similarity">
    <text evidence="1">Belongs to the GMC oxidoreductase family.</text>
</comment>
<reference evidence="4 5" key="1">
    <citation type="submission" date="2019-09" db="EMBL/GenBank/DDBJ databases">
        <authorList>
            <person name="Wang X."/>
        </authorList>
    </citation>
    <scope>NUCLEOTIDE SEQUENCE [LARGE SCALE GENOMIC DNA]</scope>
    <source>
        <strain evidence="4 5">CICC 11023</strain>
    </source>
</reference>
<feature type="domain" description="Glucose-methanol-choline oxidoreductase C-terminal" evidence="3">
    <location>
        <begin position="13"/>
        <end position="97"/>
    </location>
</feature>
<name>A0A5N0EAD6_9NOCA</name>
<dbReference type="PANTHER" id="PTHR11552:SF147">
    <property type="entry name" value="CHOLINE DEHYDROGENASE, MITOCHONDRIAL"/>
    <property type="match status" value="1"/>
</dbReference>
<dbReference type="AlphaFoldDB" id="A0A5N0EAD6"/>
<organism evidence="4 5">
    <name type="scientific">Nocardia colli</name>
    <dbReference type="NCBI Taxonomy" id="2545717"/>
    <lineage>
        <taxon>Bacteria</taxon>
        <taxon>Bacillati</taxon>
        <taxon>Actinomycetota</taxon>
        <taxon>Actinomycetes</taxon>
        <taxon>Mycobacteriales</taxon>
        <taxon>Nocardiaceae</taxon>
        <taxon>Nocardia</taxon>
    </lineage>
</organism>
<dbReference type="InterPro" id="IPR007867">
    <property type="entry name" value="GMC_OxRtase_C"/>
</dbReference>
<evidence type="ECO:0000259" key="3">
    <source>
        <dbReference type="Pfam" id="PF05199"/>
    </source>
</evidence>
<evidence type="ECO:0000256" key="1">
    <source>
        <dbReference type="ARBA" id="ARBA00010790"/>
    </source>
</evidence>
<protein>
    <recommendedName>
        <fullName evidence="3">Glucose-methanol-choline oxidoreductase C-terminal domain-containing protein</fullName>
    </recommendedName>
</protein>
<dbReference type="Gene3D" id="3.50.50.60">
    <property type="entry name" value="FAD/NAD(P)-binding domain"/>
    <property type="match status" value="1"/>
</dbReference>
<feature type="region of interest" description="Disordered" evidence="2">
    <location>
        <begin position="40"/>
        <end position="59"/>
    </location>
</feature>
<accession>A0A5N0EAD6</accession>
<feature type="compositionally biased region" description="Low complexity" evidence="2">
    <location>
        <begin position="8"/>
        <end position="26"/>
    </location>
</feature>
<gene>
    <name evidence="4" type="ORF">F3087_29160</name>
</gene>
<dbReference type="InterPro" id="IPR012132">
    <property type="entry name" value="GMC_OxRdtase"/>
</dbReference>
<dbReference type="GO" id="GO:0008812">
    <property type="term" value="F:choline dehydrogenase activity"/>
    <property type="evidence" value="ECO:0007669"/>
    <property type="project" value="TreeGrafter"/>
</dbReference>
<dbReference type="GO" id="GO:0050660">
    <property type="term" value="F:flavin adenine dinucleotide binding"/>
    <property type="evidence" value="ECO:0007669"/>
    <property type="project" value="InterPro"/>
</dbReference>
<dbReference type="GO" id="GO:0019285">
    <property type="term" value="P:glycine betaine biosynthetic process from choline"/>
    <property type="evidence" value="ECO:0007669"/>
    <property type="project" value="TreeGrafter"/>
</dbReference>
<dbReference type="GO" id="GO:0016020">
    <property type="term" value="C:membrane"/>
    <property type="evidence" value="ECO:0007669"/>
    <property type="project" value="TreeGrafter"/>
</dbReference>
<dbReference type="Gene3D" id="3.30.410.40">
    <property type="match status" value="1"/>
</dbReference>
<comment type="caution">
    <text evidence="4">The sequence shown here is derived from an EMBL/GenBank/DDBJ whole genome shotgun (WGS) entry which is preliminary data.</text>
</comment>
<dbReference type="EMBL" id="VXLC01000015">
    <property type="protein sequence ID" value="KAA8885700.1"/>
    <property type="molecule type" value="Genomic_DNA"/>
</dbReference>
<dbReference type="OrthoDB" id="9785276at2"/>
<evidence type="ECO:0000313" key="5">
    <source>
        <dbReference type="Proteomes" id="UP000323876"/>
    </source>
</evidence>
<proteinExistence type="inferred from homology"/>
<dbReference type="PANTHER" id="PTHR11552">
    <property type="entry name" value="GLUCOSE-METHANOL-CHOLINE GMC OXIDOREDUCTASE"/>
    <property type="match status" value="1"/>
</dbReference>
<feature type="region of interest" description="Disordered" evidence="2">
    <location>
        <begin position="1"/>
        <end position="26"/>
    </location>
</feature>
<dbReference type="Proteomes" id="UP000323876">
    <property type="component" value="Unassembled WGS sequence"/>
</dbReference>
<evidence type="ECO:0000313" key="4">
    <source>
        <dbReference type="EMBL" id="KAA8885700.1"/>
    </source>
</evidence>
<sequence>MPLPHQGSTSTSSPNPTTAAACSRASHGAAVQHSMLTTLSTYNHPTSTAPTGADHDPAAVTDQHGAVRGTEGLRVIDASLLPDIPSVPPHLTIIAAAEYLADQIRQS</sequence>
<keyword evidence="5" id="KW-1185">Reference proteome</keyword>
<dbReference type="InterPro" id="IPR036188">
    <property type="entry name" value="FAD/NAD-bd_sf"/>
</dbReference>
<dbReference type="Pfam" id="PF05199">
    <property type="entry name" value="GMC_oxred_C"/>
    <property type="match status" value="1"/>
</dbReference>